<dbReference type="AlphaFoldDB" id="A0A811RSF1"/>
<organism evidence="2 3">
    <name type="scientific">Miscanthus lutarioriparius</name>
    <dbReference type="NCBI Taxonomy" id="422564"/>
    <lineage>
        <taxon>Eukaryota</taxon>
        <taxon>Viridiplantae</taxon>
        <taxon>Streptophyta</taxon>
        <taxon>Embryophyta</taxon>
        <taxon>Tracheophyta</taxon>
        <taxon>Spermatophyta</taxon>
        <taxon>Magnoliopsida</taxon>
        <taxon>Liliopsida</taxon>
        <taxon>Poales</taxon>
        <taxon>Poaceae</taxon>
        <taxon>PACMAD clade</taxon>
        <taxon>Panicoideae</taxon>
        <taxon>Andropogonodae</taxon>
        <taxon>Andropogoneae</taxon>
        <taxon>Saccharinae</taxon>
        <taxon>Miscanthus</taxon>
    </lineage>
</organism>
<dbReference type="InterPro" id="IPR036875">
    <property type="entry name" value="Znf_CCHC_sf"/>
</dbReference>
<feature type="compositionally biased region" description="Gly residues" evidence="1">
    <location>
        <begin position="202"/>
        <end position="211"/>
    </location>
</feature>
<feature type="region of interest" description="Disordered" evidence="1">
    <location>
        <begin position="186"/>
        <end position="222"/>
    </location>
</feature>
<dbReference type="Gene3D" id="4.10.60.10">
    <property type="entry name" value="Zinc finger, CCHC-type"/>
    <property type="match status" value="1"/>
</dbReference>
<evidence type="ECO:0008006" key="4">
    <source>
        <dbReference type="Google" id="ProtNLM"/>
    </source>
</evidence>
<keyword evidence="3" id="KW-1185">Reference proteome</keyword>
<dbReference type="GO" id="GO:0008270">
    <property type="term" value="F:zinc ion binding"/>
    <property type="evidence" value="ECO:0007669"/>
    <property type="project" value="InterPro"/>
</dbReference>
<evidence type="ECO:0000313" key="3">
    <source>
        <dbReference type="Proteomes" id="UP000604825"/>
    </source>
</evidence>
<dbReference type="OrthoDB" id="786521at2759"/>
<dbReference type="Pfam" id="PF14223">
    <property type="entry name" value="Retrotran_gag_2"/>
    <property type="match status" value="1"/>
</dbReference>
<dbReference type="SUPFAM" id="SSF57756">
    <property type="entry name" value="Retrovirus zinc finger-like domains"/>
    <property type="match status" value="1"/>
</dbReference>
<comment type="caution">
    <text evidence="2">The sequence shown here is derived from an EMBL/GenBank/DDBJ whole genome shotgun (WGS) entry which is preliminary data.</text>
</comment>
<dbReference type="Proteomes" id="UP000604825">
    <property type="component" value="Unassembled WGS sequence"/>
</dbReference>
<proteinExistence type="predicted"/>
<evidence type="ECO:0000256" key="1">
    <source>
        <dbReference type="SAM" id="MobiDB-lite"/>
    </source>
</evidence>
<sequence length="260" mass="29567">MSALEVGKFDGSGDFWLWQVKIQYVLVDKNLDTAIEEIDPDLSRTTKDEMKNIDKRGLVVLRLALADNVLRQICEEKTAIGLYLDKSLLSHFYLMMLLFRMRMQEGTPIKQYIEEFNKAVLDYQNVAKSMDTDHIVILFLCSLLDSYDCMRYQILYGTNSISMDDITSILLSKDLLRKSNMESGQSKGLVVSRGRSTKCGHSGDGASGSGRGKSKGCSKSRSGNKIKCRYCKDYGHMKWDCPKLKKKRDKQDDGSCSCRW</sequence>
<gene>
    <name evidence="2" type="ORF">NCGR_LOCUS55925</name>
</gene>
<evidence type="ECO:0000313" key="2">
    <source>
        <dbReference type="EMBL" id="CAD6272652.1"/>
    </source>
</evidence>
<protein>
    <recommendedName>
        <fullName evidence="4">CCHC-type domain-containing protein</fullName>
    </recommendedName>
</protein>
<accession>A0A811RSF1</accession>
<feature type="compositionally biased region" description="Basic residues" evidence="1">
    <location>
        <begin position="212"/>
        <end position="222"/>
    </location>
</feature>
<dbReference type="GO" id="GO:0003676">
    <property type="term" value="F:nucleic acid binding"/>
    <property type="evidence" value="ECO:0007669"/>
    <property type="project" value="InterPro"/>
</dbReference>
<dbReference type="EMBL" id="CAJGYO010000016">
    <property type="protein sequence ID" value="CAD6272652.1"/>
    <property type="molecule type" value="Genomic_DNA"/>
</dbReference>
<reference evidence="2" key="1">
    <citation type="submission" date="2020-10" db="EMBL/GenBank/DDBJ databases">
        <authorList>
            <person name="Han B."/>
            <person name="Lu T."/>
            <person name="Zhao Q."/>
            <person name="Huang X."/>
            <person name="Zhao Y."/>
        </authorList>
    </citation>
    <scope>NUCLEOTIDE SEQUENCE</scope>
</reference>
<name>A0A811RSF1_9POAL</name>